<organism evidence="3 4">
    <name type="scientific">Cystobacter fuscus</name>
    <dbReference type="NCBI Taxonomy" id="43"/>
    <lineage>
        <taxon>Bacteria</taxon>
        <taxon>Pseudomonadati</taxon>
        <taxon>Myxococcota</taxon>
        <taxon>Myxococcia</taxon>
        <taxon>Myxococcales</taxon>
        <taxon>Cystobacterineae</taxon>
        <taxon>Archangiaceae</taxon>
        <taxon>Cystobacter</taxon>
    </lineage>
</organism>
<dbReference type="InterPro" id="IPR002545">
    <property type="entry name" value="CheW-lke_dom"/>
</dbReference>
<dbReference type="EMBL" id="CP022098">
    <property type="protein sequence ID" value="ATB41034.1"/>
    <property type="molecule type" value="Genomic_DNA"/>
</dbReference>
<dbReference type="AlphaFoldDB" id="A0A250JAT4"/>
<feature type="region of interest" description="Disordered" evidence="1">
    <location>
        <begin position="161"/>
        <end position="190"/>
    </location>
</feature>
<protein>
    <submittedName>
        <fullName evidence="3">Positive regulator of CheA protein activity (CheW)</fullName>
    </submittedName>
</protein>
<accession>A0A250JAT4</accession>
<name>A0A250JAT4_9BACT</name>
<feature type="domain" description="CheW-like" evidence="2">
    <location>
        <begin position="9"/>
        <end position="155"/>
    </location>
</feature>
<evidence type="ECO:0000259" key="2">
    <source>
        <dbReference type="PROSITE" id="PS50851"/>
    </source>
</evidence>
<dbReference type="PROSITE" id="PS50851">
    <property type="entry name" value="CHEW"/>
    <property type="match status" value="1"/>
</dbReference>
<dbReference type="RefSeq" id="WP_095988815.1">
    <property type="nucleotide sequence ID" value="NZ_CP022098.1"/>
</dbReference>
<gene>
    <name evidence="3" type="ORF">CYFUS_006496</name>
</gene>
<evidence type="ECO:0000313" key="3">
    <source>
        <dbReference type="EMBL" id="ATB41034.1"/>
    </source>
</evidence>
<dbReference type="GO" id="GO:0007165">
    <property type="term" value="P:signal transduction"/>
    <property type="evidence" value="ECO:0007669"/>
    <property type="project" value="InterPro"/>
</dbReference>
<dbReference type="SUPFAM" id="SSF50341">
    <property type="entry name" value="CheW-like"/>
    <property type="match status" value="1"/>
</dbReference>
<dbReference type="PANTHER" id="PTHR22617">
    <property type="entry name" value="CHEMOTAXIS SENSOR HISTIDINE KINASE-RELATED"/>
    <property type="match status" value="1"/>
</dbReference>
<evidence type="ECO:0000256" key="1">
    <source>
        <dbReference type="SAM" id="MobiDB-lite"/>
    </source>
</evidence>
<dbReference type="InterPro" id="IPR039315">
    <property type="entry name" value="CheW"/>
</dbReference>
<dbReference type="Pfam" id="PF01584">
    <property type="entry name" value="CheW"/>
    <property type="match status" value="1"/>
</dbReference>
<dbReference type="KEGG" id="cfus:CYFUS_006496"/>
<proteinExistence type="predicted"/>
<reference evidence="3 4" key="1">
    <citation type="submission" date="2017-06" db="EMBL/GenBank/DDBJ databases">
        <title>Sequencing and comparative analysis of myxobacterial genomes.</title>
        <authorList>
            <person name="Rupp O."/>
            <person name="Goesmann A."/>
            <person name="Sogaard-Andersen L."/>
        </authorList>
    </citation>
    <scope>NUCLEOTIDE SEQUENCE [LARGE SCALE GENOMIC DNA]</scope>
    <source>
        <strain evidence="3 4">DSM 52655</strain>
    </source>
</reference>
<sequence>MSEQAPEISTQYLSFLLAGEEFALGILQVKEIIEYDTVTRIPGAPMWVRGVFNLRGSVVPVVDLAVKLGLPPATVTKWSCIVVVEVNLGGEQLVLGLLVDAIGQALELQPAEVVPPPSFGAPVHVDYLLGMGLPAGEKKFVLLMDLDKVLSSEEVLVASTLRTEAEEPVQEGPVQEEPVQEAEAPVREEP</sequence>
<feature type="compositionally biased region" description="Low complexity" evidence="1">
    <location>
        <begin position="170"/>
        <end position="183"/>
    </location>
</feature>
<dbReference type="InterPro" id="IPR036061">
    <property type="entry name" value="CheW-like_dom_sf"/>
</dbReference>
<dbReference type="GO" id="GO:0005829">
    <property type="term" value="C:cytosol"/>
    <property type="evidence" value="ECO:0007669"/>
    <property type="project" value="TreeGrafter"/>
</dbReference>
<dbReference type="Gene3D" id="2.30.30.40">
    <property type="entry name" value="SH3 Domains"/>
    <property type="match status" value="1"/>
</dbReference>
<dbReference type="Gene3D" id="2.40.50.180">
    <property type="entry name" value="CheA-289, Domain 4"/>
    <property type="match status" value="1"/>
</dbReference>
<evidence type="ECO:0000313" key="4">
    <source>
        <dbReference type="Proteomes" id="UP000217257"/>
    </source>
</evidence>
<dbReference type="Proteomes" id="UP000217257">
    <property type="component" value="Chromosome"/>
</dbReference>
<dbReference type="PANTHER" id="PTHR22617:SF41">
    <property type="entry name" value="CHEMOTAXIS SIGNAL TRANSDUCTION SYSTEM ADAPTOR PROTEIN CHEW"/>
    <property type="match status" value="1"/>
</dbReference>
<dbReference type="SMART" id="SM00260">
    <property type="entry name" value="CheW"/>
    <property type="match status" value="1"/>
</dbReference>
<dbReference type="GO" id="GO:0006935">
    <property type="term" value="P:chemotaxis"/>
    <property type="evidence" value="ECO:0007669"/>
    <property type="project" value="InterPro"/>
</dbReference>